<dbReference type="PANTHER" id="PTHR46756:SF18">
    <property type="entry name" value="GAS2-LIKE PROTEIN PICKLED EGGS"/>
    <property type="match status" value="1"/>
</dbReference>
<comment type="caution">
    <text evidence="3">The sequence shown here is derived from an EMBL/GenBank/DDBJ whole genome shotgun (WGS) entry which is preliminary data.</text>
</comment>
<keyword evidence="2" id="KW-1133">Transmembrane helix</keyword>
<protein>
    <submittedName>
        <fullName evidence="3">Uncharacterized protein</fullName>
    </submittedName>
</protein>
<dbReference type="InterPro" id="IPR036872">
    <property type="entry name" value="CH_dom_sf"/>
</dbReference>
<reference evidence="3 4" key="1">
    <citation type="journal article" date="2020" name="Nat. Food">
        <title>A phased Vanilla planifolia genome enables genetic improvement of flavour and production.</title>
        <authorList>
            <person name="Hasing T."/>
            <person name="Tang H."/>
            <person name="Brym M."/>
            <person name="Khazi F."/>
            <person name="Huang T."/>
            <person name="Chambers A.H."/>
        </authorList>
    </citation>
    <scope>NUCLEOTIDE SEQUENCE [LARGE SCALE GENOMIC DNA]</scope>
    <source>
        <tissue evidence="3">Leaf</tissue>
    </source>
</reference>
<dbReference type="PANTHER" id="PTHR46756">
    <property type="entry name" value="TRANSGELIN"/>
    <property type="match status" value="1"/>
</dbReference>
<dbReference type="GO" id="GO:0051764">
    <property type="term" value="P:actin crosslink formation"/>
    <property type="evidence" value="ECO:0007669"/>
    <property type="project" value="TreeGrafter"/>
</dbReference>
<dbReference type="CDD" id="cd00014">
    <property type="entry name" value="CH_SF"/>
    <property type="match status" value="1"/>
</dbReference>
<dbReference type="GO" id="GO:0008093">
    <property type="term" value="F:cytoskeletal anchor activity"/>
    <property type="evidence" value="ECO:0007669"/>
    <property type="project" value="TreeGrafter"/>
</dbReference>
<evidence type="ECO:0000313" key="3">
    <source>
        <dbReference type="EMBL" id="KAG0497493.1"/>
    </source>
</evidence>
<dbReference type="Proteomes" id="UP000636800">
    <property type="component" value="Chromosome 1"/>
</dbReference>
<organism evidence="3 4">
    <name type="scientific">Vanilla planifolia</name>
    <name type="common">Vanilla</name>
    <dbReference type="NCBI Taxonomy" id="51239"/>
    <lineage>
        <taxon>Eukaryota</taxon>
        <taxon>Viridiplantae</taxon>
        <taxon>Streptophyta</taxon>
        <taxon>Embryophyta</taxon>
        <taxon>Tracheophyta</taxon>
        <taxon>Spermatophyta</taxon>
        <taxon>Magnoliopsida</taxon>
        <taxon>Liliopsida</taxon>
        <taxon>Asparagales</taxon>
        <taxon>Orchidaceae</taxon>
        <taxon>Vanilloideae</taxon>
        <taxon>Vanilleae</taxon>
        <taxon>Vanilla</taxon>
    </lineage>
</organism>
<keyword evidence="2" id="KW-0812">Transmembrane</keyword>
<evidence type="ECO:0000313" key="4">
    <source>
        <dbReference type="Proteomes" id="UP000636800"/>
    </source>
</evidence>
<accession>A0A835S4Z7</accession>
<dbReference type="GO" id="GO:0051015">
    <property type="term" value="F:actin filament binding"/>
    <property type="evidence" value="ECO:0007669"/>
    <property type="project" value="TreeGrafter"/>
</dbReference>
<name>A0A835S4Z7_VANPL</name>
<proteinExistence type="predicted"/>
<dbReference type="Gene3D" id="1.10.418.10">
    <property type="entry name" value="Calponin-like domain"/>
    <property type="match status" value="1"/>
</dbReference>
<dbReference type="SUPFAM" id="SSF47576">
    <property type="entry name" value="Calponin-homology domain, CH-domain"/>
    <property type="match status" value="1"/>
</dbReference>
<dbReference type="GO" id="GO:0005884">
    <property type="term" value="C:actin filament"/>
    <property type="evidence" value="ECO:0007669"/>
    <property type="project" value="TreeGrafter"/>
</dbReference>
<evidence type="ECO:0000256" key="2">
    <source>
        <dbReference type="SAM" id="Phobius"/>
    </source>
</evidence>
<dbReference type="OrthoDB" id="187617at2759"/>
<feature type="transmembrane region" description="Helical" evidence="2">
    <location>
        <begin position="909"/>
        <end position="929"/>
    </location>
</feature>
<feature type="region of interest" description="Disordered" evidence="1">
    <location>
        <begin position="1"/>
        <end position="23"/>
    </location>
</feature>
<dbReference type="AlphaFoldDB" id="A0A835S4Z7"/>
<dbReference type="EMBL" id="JADCNL010000001">
    <property type="protein sequence ID" value="KAG0497493.1"/>
    <property type="molecule type" value="Genomic_DNA"/>
</dbReference>
<evidence type="ECO:0000256" key="1">
    <source>
        <dbReference type="SAM" id="MobiDB-lite"/>
    </source>
</evidence>
<gene>
    <name evidence="3" type="ORF">HPP92_002184</name>
</gene>
<keyword evidence="2" id="KW-0472">Membrane</keyword>
<keyword evidence="4" id="KW-1185">Reference proteome</keyword>
<feature type="region of interest" description="Disordered" evidence="1">
    <location>
        <begin position="935"/>
        <end position="954"/>
    </location>
</feature>
<sequence>MWRSGKTGLPEVLRVSDSSPDTAETSFRELDDVFLQTQTRIWLGQVLHVRFDNEVAIADLLADGEMLFQVSKKLWKMLLKKHGELKHSKVYIYERTSSGRIDGRYMPYPKVDSFLKICQILGLTGIDMFSPSDVVEKRDTRRVCMCIRSLSKKARSKQLNVPDFDIVTYAIAMPTNLVDGIRKYLELSHFCSSKFNGSSPWNDTSETCRQKARSGKHYQYYDSGSDEADSIFNDLLSNGSSDVANIGCRVRETSHGIASFVEENIPGNGFMDHFKDNNHYEEDVGGRQEETLIQTDQFFSSSSHSEIPTYHDTRICLTDVGEGCGLLRKSNRHSQQFDADNVFLKKDVGNRFKAELNIDSIEVETSSPASTIASSVEVASCKMNCLSPDSVLVSFLDHMVPNKVDSKNSIREHSLERKDDSMENRFDDTGIFVKPKVHGISNGFDGDDDDLSQTELLSANNSNSLDPPVSDFKLEESYYSMVSSEVEPLLTLFADKKNPSSKQSQDAMDCAGSFAKNRLILPSKCDDLRYPSCSESIAFLVPSSFTQNRFECCQFSSICPLCNDQKIKCRCSKIRSENFVCQVKSGSKEKSINAELPLGWDDEKEERKVYKYSTVSNFRNKLLSRNLNESEGESKKHELSPKDRSCQQTKIEKDKSVEVKESLCKETCFSVPSSIEDGTVSKYISGPIEVYSAASVNSGNDHTPCISSTLSCIAFILFNEQKVPDKYHKPENIDRSIRDRASSVNDFSLVRLNLHHTSPAASHNILLTMATHSLDKKMAVNLEMSCLGYGKISSFVNRMAKKLHIHADCLDILACSSSIPGSVRDDFVLSSCPLCIEEIQITIEKTIKPNKQMFCYVDDDLTSIVNLESVEKTKKVDVECGRKSLLTPCPSVEAKGRVPRTTRKPGNQVMKSVAGVVTLAGALAFFFHFRQRSDRDRSDRVGPSSQSRKPNYGAFTKARVLDKSRSLYPGEKLNF</sequence>